<dbReference type="Pfam" id="PF26639">
    <property type="entry name" value="Het-6_barrel"/>
    <property type="match status" value="1"/>
</dbReference>
<dbReference type="AlphaFoldDB" id="A0A9N9UW62"/>
<dbReference type="PANTHER" id="PTHR24148">
    <property type="entry name" value="ANKYRIN REPEAT DOMAIN-CONTAINING PROTEIN 39 HOMOLOG-RELATED"/>
    <property type="match status" value="1"/>
</dbReference>
<dbReference type="InterPro" id="IPR052895">
    <property type="entry name" value="HetReg/Transcr_Mod"/>
</dbReference>
<evidence type="ECO:0000259" key="1">
    <source>
        <dbReference type="Pfam" id="PF06985"/>
    </source>
</evidence>
<gene>
    <name evidence="2" type="ORF">CBYS24578_00001856</name>
</gene>
<dbReference type="InterPro" id="IPR010730">
    <property type="entry name" value="HET"/>
</dbReference>
<accession>A0A9N9UW62</accession>
<dbReference type="Proteomes" id="UP000754883">
    <property type="component" value="Unassembled WGS sequence"/>
</dbReference>
<organism evidence="2 3">
    <name type="scientific">Clonostachys byssicola</name>
    <dbReference type="NCBI Taxonomy" id="160290"/>
    <lineage>
        <taxon>Eukaryota</taxon>
        <taxon>Fungi</taxon>
        <taxon>Dikarya</taxon>
        <taxon>Ascomycota</taxon>
        <taxon>Pezizomycotina</taxon>
        <taxon>Sordariomycetes</taxon>
        <taxon>Hypocreomycetidae</taxon>
        <taxon>Hypocreales</taxon>
        <taxon>Bionectriaceae</taxon>
        <taxon>Clonostachys</taxon>
    </lineage>
</organism>
<dbReference type="PANTHER" id="PTHR24148:SF64">
    <property type="entry name" value="HETEROKARYON INCOMPATIBILITY DOMAIN-CONTAINING PROTEIN"/>
    <property type="match status" value="1"/>
</dbReference>
<proteinExistence type="predicted"/>
<dbReference type="Pfam" id="PF06985">
    <property type="entry name" value="HET"/>
    <property type="match status" value="1"/>
</dbReference>
<keyword evidence="3" id="KW-1185">Reference proteome</keyword>
<evidence type="ECO:0000313" key="3">
    <source>
        <dbReference type="Proteomes" id="UP000754883"/>
    </source>
</evidence>
<dbReference type="OrthoDB" id="4476201at2759"/>
<comment type="caution">
    <text evidence="2">The sequence shown here is derived from an EMBL/GenBank/DDBJ whole genome shotgun (WGS) entry which is preliminary data.</text>
</comment>
<protein>
    <recommendedName>
        <fullName evidence="1">Heterokaryon incompatibility domain-containing protein</fullName>
    </recommendedName>
</protein>
<dbReference type="EMBL" id="CABFNO020001560">
    <property type="protein sequence ID" value="CAH0002127.1"/>
    <property type="molecule type" value="Genomic_DNA"/>
</dbReference>
<name>A0A9N9UW62_9HYPO</name>
<reference evidence="2" key="1">
    <citation type="submission" date="2021-10" db="EMBL/GenBank/DDBJ databases">
        <authorList>
            <person name="Piombo E."/>
        </authorList>
    </citation>
    <scope>NUCLEOTIDE SEQUENCE</scope>
</reference>
<evidence type="ECO:0000313" key="2">
    <source>
        <dbReference type="EMBL" id="CAH0002127.1"/>
    </source>
</evidence>
<sequence>MFNHIVKIASGVGRAVTDKPSGSLPATPYKSSIGERRFRLCKIQKDPSERGGFSLAVREFDLDSPPTYCAVSYTWASADLDNLGTDRPGAEERIIPILVNQIRVRITQNLFDFLQQCVQSKWFHASHKPEKGEVAHDASLFVVDYLWIDAVSINQDSTEDRIRHRSIMGEIYLKSAPVPIWLGKEVPNPYVRWVLEEFIPAFNKAFPQPGSLKGKDPMCTDPVFTELLGQAACRRWRDAWIPFMEFLGKKRWFRRGWAVQEVIIQSLTKNGESFLLFGYYSASWLHLRIFLSLLHLDDWNPALVSELYIHGFTSTANRTRDLFGSVANITAVRNSVLRFRKAERARKSFERRPSVSTKDSVELDPYDQTEQQRAYTAAFRVLQIMMSFKFSDHRDNVYVSFDILNFLAGDGLQLQLETDYNSSVVDVYSSISWHFLSHMSSLEVLTRATNTSMQPRIPGLPSWVPDFSKRITANFFQTARTKAAVNNRGRLPRFDASNMPLRRPILQGPTRLSIAGTRLDKLSNCSPCLARASKGGWDYSWMIRACKRLGSALYQPTGEPIDEAFTRTLLVDSIPKLFSLEKCSDVFQRFWLHIFVTTCRSKPPLQNTILESLRSMGDQLQLAKWLPDAVAFSNAIEKRTKKTSEASLGQLFGMADRLWSARVCFCTNNNYIGIGNFRAEVGDEVWLLEGGRTPFILRRLSKENEYQLIGEAYLHGFMYGEGMTQERRSNLESVVIA</sequence>
<feature type="domain" description="Heterokaryon incompatibility" evidence="1">
    <location>
        <begin position="68"/>
        <end position="261"/>
    </location>
</feature>